<dbReference type="EMBL" id="SMMG02000005">
    <property type="protein sequence ID" value="KAA3473875.1"/>
    <property type="molecule type" value="Genomic_DNA"/>
</dbReference>
<name>A0A5B6VY27_9ROSI</name>
<accession>A0A5B6VY27</accession>
<reference evidence="2" key="1">
    <citation type="journal article" date="2019" name="Plant Biotechnol. J.">
        <title>Genome sequencing of the Australian wild diploid species Gossypium australe highlights disease resistance and delayed gland morphogenesis.</title>
        <authorList>
            <person name="Cai Y."/>
            <person name="Cai X."/>
            <person name="Wang Q."/>
            <person name="Wang P."/>
            <person name="Zhang Y."/>
            <person name="Cai C."/>
            <person name="Xu Y."/>
            <person name="Wang K."/>
            <person name="Zhou Z."/>
            <person name="Wang C."/>
            <person name="Geng S."/>
            <person name="Li B."/>
            <person name="Dong Q."/>
            <person name="Hou Y."/>
            <person name="Wang H."/>
            <person name="Ai P."/>
            <person name="Liu Z."/>
            <person name="Yi F."/>
            <person name="Sun M."/>
            <person name="An G."/>
            <person name="Cheng J."/>
            <person name="Zhang Y."/>
            <person name="Shi Q."/>
            <person name="Xie Y."/>
            <person name="Shi X."/>
            <person name="Chang Y."/>
            <person name="Huang F."/>
            <person name="Chen Y."/>
            <person name="Hong S."/>
            <person name="Mi L."/>
            <person name="Sun Q."/>
            <person name="Zhang L."/>
            <person name="Zhou B."/>
            <person name="Peng R."/>
            <person name="Zhang X."/>
            <person name="Liu F."/>
        </authorList>
    </citation>
    <scope>NUCLEOTIDE SEQUENCE [LARGE SCALE GENOMIC DNA]</scope>
    <source>
        <strain evidence="2">cv. PA1801</strain>
    </source>
</reference>
<comment type="caution">
    <text evidence="1">The sequence shown here is derived from an EMBL/GenBank/DDBJ whole genome shotgun (WGS) entry which is preliminary data.</text>
</comment>
<organism evidence="1 2">
    <name type="scientific">Gossypium australe</name>
    <dbReference type="NCBI Taxonomy" id="47621"/>
    <lineage>
        <taxon>Eukaryota</taxon>
        <taxon>Viridiplantae</taxon>
        <taxon>Streptophyta</taxon>
        <taxon>Embryophyta</taxon>
        <taxon>Tracheophyta</taxon>
        <taxon>Spermatophyta</taxon>
        <taxon>Magnoliopsida</taxon>
        <taxon>eudicotyledons</taxon>
        <taxon>Gunneridae</taxon>
        <taxon>Pentapetalae</taxon>
        <taxon>rosids</taxon>
        <taxon>malvids</taxon>
        <taxon>Malvales</taxon>
        <taxon>Malvaceae</taxon>
        <taxon>Malvoideae</taxon>
        <taxon>Gossypium</taxon>
    </lineage>
</organism>
<evidence type="ECO:0000313" key="2">
    <source>
        <dbReference type="Proteomes" id="UP000325315"/>
    </source>
</evidence>
<dbReference type="Proteomes" id="UP000325315">
    <property type="component" value="Unassembled WGS sequence"/>
</dbReference>
<sequence>MKGKHVKRGEELAIDGFLQSFLNSFRKFALSFNMNEINKNFPHLLNMLRIAESNMKNCWT</sequence>
<proteinExistence type="predicted"/>
<dbReference type="OrthoDB" id="1920930at2759"/>
<evidence type="ECO:0000313" key="1">
    <source>
        <dbReference type="EMBL" id="KAA3473875.1"/>
    </source>
</evidence>
<keyword evidence="2" id="KW-1185">Reference proteome</keyword>
<protein>
    <submittedName>
        <fullName evidence="1">Uncharacterized protein</fullName>
    </submittedName>
</protein>
<gene>
    <name evidence="1" type="ORF">EPI10_024217</name>
</gene>
<dbReference type="AlphaFoldDB" id="A0A5B6VY27"/>